<accession>A0A6M3MAJ5</accession>
<name>A0A6M3MAJ5_9ZZZZ</name>
<gene>
    <name evidence="1" type="ORF">MM171B00386_0005</name>
</gene>
<reference evidence="1" key="1">
    <citation type="submission" date="2020-03" db="EMBL/GenBank/DDBJ databases">
        <title>The deep terrestrial virosphere.</title>
        <authorList>
            <person name="Holmfeldt K."/>
            <person name="Nilsson E."/>
            <person name="Simone D."/>
            <person name="Lopez-Fernandez M."/>
            <person name="Wu X."/>
            <person name="de Brujin I."/>
            <person name="Lundin D."/>
            <person name="Andersson A."/>
            <person name="Bertilsson S."/>
            <person name="Dopson M."/>
        </authorList>
    </citation>
    <scope>NUCLEOTIDE SEQUENCE</scope>
    <source>
        <strain evidence="1">MM171B00386</strain>
    </source>
</reference>
<dbReference type="AlphaFoldDB" id="A0A6M3MAJ5"/>
<dbReference type="EMBL" id="MT143878">
    <property type="protein sequence ID" value="QJB04268.1"/>
    <property type="molecule type" value="Genomic_DNA"/>
</dbReference>
<evidence type="ECO:0000313" key="1">
    <source>
        <dbReference type="EMBL" id="QJB04268.1"/>
    </source>
</evidence>
<sequence length="208" mass="22228">MFIVENLAVNGAYLSADVAAGATSITVRAIGNLATGNAYLWDKDTPIGETVNITVITGTTLTIPLGVVGNYTVSAAAVITNTAGIPLGNVVEFDLPITSPWVKLAYVKIVQYQPGAMDISFDIFEKSGIDESIRRNLIYNVYRRNIDIAATAGGQYGEAPTTPIPYKDRDPREEEGGYNLHCRIQNEAGGTISDFGIVIKLAETAEVV</sequence>
<protein>
    <submittedName>
        <fullName evidence="1">Uncharacterized protein</fullName>
    </submittedName>
</protein>
<proteinExistence type="predicted"/>
<organism evidence="1">
    <name type="scientific">viral metagenome</name>
    <dbReference type="NCBI Taxonomy" id="1070528"/>
    <lineage>
        <taxon>unclassified sequences</taxon>
        <taxon>metagenomes</taxon>
        <taxon>organismal metagenomes</taxon>
    </lineage>
</organism>